<dbReference type="InterPro" id="IPR003594">
    <property type="entry name" value="HATPase_dom"/>
</dbReference>
<evidence type="ECO:0000313" key="15">
    <source>
        <dbReference type="Proteomes" id="UP000604083"/>
    </source>
</evidence>
<dbReference type="InterPro" id="IPR005467">
    <property type="entry name" value="His_kinase_dom"/>
</dbReference>
<dbReference type="EMBL" id="JAENIO010000008">
    <property type="protein sequence ID" value="MBK1833353.1"/>
    <property type="molecule type" value="Genomic_DNA"/>
</dbReference>
<protein>
    <recommendedName>
        <fullName evidence="2">histidine kinase</fullName>
        <ecNumber evidence="2">2.7.13.3</ecNumber>
    </recommendedName>
</protein>
<dbReference type="SMART" id="SM00065">
    <property type="entry name" value="GAF"/>
    <property type="match status" value="1"/>
</dbReference>
<dbReference type="PRINTS" id="PR00344">
    <property type="entry name" value="BCTRLSENSOR"/>
</dbReference>
<evidence type="ECO:0000256" key="7">
    <source>
        <dbReference type="ARBA" id="ARBA00022840"/>
    </source>
</evidence>
<dbReference type="InterPro" id="IPR003018">
    <property type="entry name" value="GAF"/>
</dbReference>
<dbReference type="InterPro" id="IPR035965">
    <property type="entry name" value="PAS-like_dom_sf"/>
</dbReference>
<feature type="domain" description="Response regulatory" evidence="11">
    <location>
        <begin position="691"/>
        <end position="806"/>
    </location>
</feature>
<dbReference type="InterPro" id="IPR004358">
    <property type="entry name" value="Sig_transdc_His_kin-like_C"/>
</dbReference>
<evidence type="ECO:0000256" key="1">
    <source>
        <dbReference type="ARBA" id="ARBA00000085"/>
    </source>
</evidence>
<dbReference type="AlphaFoldDB" id="A0A934RQ01"/>
<keyword evidence="15" id="KW-1185">Reference proteome</keyword>
<evidence type="ECO:0000256" key="5">
    <source>
        <dbReference type="ARBA" id="ARBA00022741"/>
    </source>
</evidence>
<dbReference type="SUPFAM" id="SSF47384">
    <property type="entry name" value="Homodimeric domain of signal transducing histidine kinase"/>
    <property type="match status" value="1"/>
</dbReference>
<evidence type="ECO:0000313" key="14">
    <source>
        <dbReference type="EMBL" id="MBK1833353.1"/>
    </source>
</evidence>
<feature type="domain" description="PAS" evidence="12">
    <location>
        <begin position="310"/>
        <end position="381"/>
    </location>
</feature>
<evidence type="ECO:0000259" key="11">
    <source>
        <dbReference type="PROSITE" id="PS50110"/>
    </source>
</evidence>
<dbReference type="Gene3D" id="3.40.50.2300">
    <property type="match status" value="1"/>
</dbReference>
<sequence length="807" mass="90522">MKDVRLVEGGRVRDWPDLLEDIRFCQWEYSVKERVLRCGELQGEVAAAEEEGGWFQALVHPSDRKRVLRVLRKRRKGGQKFEVILRVKSRQHRWVWVRVMGRTTEREPSGRVSRFEGCLCLVETRRRSPRSEESLRQLYRAACGIGKAIREAEDLQEAFQLACRLVVETAGMRMAWISEIDWKSAYICPDAWAGYSDGYAENLKISIGFVELGKGPAGKAFRSKDISLCRDVSAEPDFTPWREAALERGYLSLVGVPLLDSRNQCLGLFLVYSGQIDGFGEDELSLLRAVANHLMLAMESVHRERSLQESRDQFGELVNNIGEGFFAYCRLTDRLIYSSPEYWEVLGLDEQEVTLKDFHNLVHPEDSGGFLEVVEKAMSGRETDLEFRIIRPSGEVVWIHEHTASIKGDDGEVVRVIGVLRDITRHKEMEAQLYRTQRLESLGTLAGGIAHDLNNVLAPISLSIDLLNEEKDDERRRQIIAMIKSSASRGSNLVKQVLLFARGAQGPRETLCLMPLLEEVTRIGAETFPKSIRIVREFAPDLGPVNGDSTHLQQVFINLCVNARDSMPRGGRLLFRARNRAFSPAEANELGLGAAGEYVELEVTDEGEGMTAEVRDRIFEPFFTTKELGQGTGLGLSTCLAIVRSHGGLLQVDSTPGQGSTFRVLLPQTEGVCPVTRPGLLRAKTKGEGRSILVVDDEEMVRDILCRTLESLGYRVSARSGAQEAIERLRTGSQVDLLVTDMMMPGMNGPELVAWIRREMPQIKVVGTSGLSREEFKWDGEELQVDGFIDKPFGREQLSKVVASVLP</sequence>
<proteinExistence type="predicted"/>
<gene>
    <name evidence="14" type="ORF">JIN78_04700</name>
</gene>
<dbReference type="SUPFAM" id="SSF55781">
    <property type="entry name" value="GAF domain-like"/>
    <property type="match status" value="1"/>
</dbReference>
<dbReference type="Proteomes" id="UP000604083">
    <property type="component" value="Unassembled WGS sequence"/>
</dbReference>
<dbReference type="Gene3D" id="3.30.450.20">
    <property type="entry name" value="PAS domain"/>
    <property type="match status" value="2"/>
</dbReference>
<dbReference type="InterPro" id="IPR000700">
    <property type="entry name" value="PAS-assoc_C"/>
</dbReference>
<evidence type="ECO:0000259" key="13">
    <source>
        <dbReference type="PROSITE" id="PS50113"/>
    </source>
</evidence>
<dbReference type="PROSITE" id="PS50109">
    <property type="entry name" value="HIS_KIN"/>
    <property type="match status" value="1"/>
</dbReference>
<dbReference type="InterPro" id="IPR029016">
    <property type="entry name" value="GAF-like_dom_sf"/>
</dbReference>
<dbReference type="SMART" id="SM00448">
    <property type="entry name" value="REC"/>
    <property type="match status" value="1"/>
</dbReference>
<dbReference type="Pfam" id="PF00072">
    <property type="entry name" value="Response_reg"/>
    <property type="match status" value="1"/>
</dbReference>
<dbReference type="InterPro" id="IPR011006">
    <property type="entry name" value="CheY-like_superfamily"/>
</dbReference>
<name>A0A934RQ01_9BACT</name>
<keyword evidence="6" id="KW-0418">Kinase</keyword>
<evidence type="ECO:0000256" key="4">
    <source>
        <dbReference type="ARBA" id="ARBA00022679"/>
    </source>
</evidence>
<keyword evidence="5" id="KW-0547">Nucleotide-binding</keyword>
<dbReference type="GO" id="GO:0000155">
    <property type="term" value="F:phosphorelay sensor kinase activity"/>
    <property type="evidence" value="ECO:0007669"/>
    <property type="project" value="InterPro"/>
</dbReference>
<evidence type="ECO:0000256" key="6">
    <source>
        <dbReference type="ARBA" id="ARBA00022777"/>
    </source>
</evidence>
<keyword evidence="3 9" id="KW-0597">Phosphoprotein</keyword>
<dbReference type="CDD" id="cd00156">
    <property type="entry name" value="REC"/>
    <property type="match status" value="1"/>
</dbReference>
<dbReference type="Pfam" id="PF00512">
    <property type="entry name" value="HisKA"/>
    <property type="match status" value="1"/>
</dbReference>
<dbReference type="EC" id="2.7.13.3" evidence="2"/>
<accession>A0A934RQ01</accession>
<dbReference type="Gene3D" id="3.30.450.40">
    <property type="match status" value="1"/>
</dbReference>
<keyword evidence="8" id="KW-0902">Two-component regulatory system</keyword>
<dbReference type="InterPro" id="IPR003661">
    <property type="entry name" value="HisK_dim/P_dom"/>
</dbReference>
<dbReference type="SMART" id="SM00387">
    <property type="entry name" value="HATPase_c"/>
    <property type="match status" value="1"/>
</dbReference>
<keyword evidence="4" id="KW-0808">Transferase</keyword>
<comment type="caution">
    <text evidence="14">The sequence shown here is derived from an EMBL/GenBank/DDBJ whole genome shotgun (WGS) entry which is preliminary data.</text>
</comment>
<organism evidence="14 15">
    <name type="scientific">Roseibacillus ishigakijimensis</name>
    <dbReference type="NCBI Taxonomy" id="454146"/>
    <lineage>
        <taxon>Bacteria</taxon>
        <taxon>Pseudomonadati</taxon>
        <taxon>Verrucomicrobiota</taxon>
        <taxon>Verrucomicrobiia</taxon>
        <taxon>Verrucomicrobiales</taxon>
        <taxon>Verrucomicrobiaceae</taxon>
        <taxon>Roseibacillus</taxon>
    </lineage>
</organism>
<dbReference type="InterPro" id="IPR000014">
    <property type="entry name" value="PAS"/>
</dbReference>
<dbReference type="Gene3D" id="3.30.565.10">
    <property type="entry name" value="Histidine kinase-like ATPase, C-terminal domain"/>
    <property type="match status" value="1"/>
</dbReference>
<evidence type="ECO:0000259" key="12">
    <source>
        <dbReference type="PROSITE" id="PS50112"/>
    </source>
</evidence>
<evidence type="ECO:0000256" key="3">
    <source>
        <dbReference type="ARBA" id="ARBA00022553"/>
    </source>
</evidence>
<dbReference type="PANTHER" id="PTHR43065">
    <property type="entry name" value="SENSOR HISTIDINE KINASE"/>
    <property type="match status" value="1"/>
</dbReference>
<evidence type="ECO:0000256" key="2">
    <source>
        <dbReference type="ARBA" id="ARBA00012438"/>
    </source>
</evidence>
<dbReference type="SUPFAM" id="SSF52172">
    <property type="entry name" value="CheY-like"/>
    <property type="match status" value="1"/>
</dbReference>
<evidence type="ECO:0000259" key="10">
    <source>
        <dbReference type="PROSITE" id="PS50109"/>
    </source>
</evidence>
<dbReference type="SMART" id="SM00086">
    <property type="entry name" value="PAC"/>
    <property type="match status" value="1"/>
</dbReference>
<dbReference type="SUPFAM" id="SSF55874">
    <property type="entry name" value="ATPase domain of HSP90 chaperone/DNA topoisomerase II/histidine kinase"/>
    <property type="match status" value="1"/>
</dbReference>
<evidence type="ECO:0000256" key="8">
    <source>
        <dbReference type="ARBA" id="ARBA00023012"/>
    </source>
</evidence>
<dbReference type="InterPro" id="IPR001789">
    <property type="entry name" value="Sig_transdc_resp-reg_receiver"/>
</dbReference>
<dbReference type="PROSITE" id="PS50113">
    <property type="entry name" value="PAC"/>
    <property type="match status" value="1"/>
</dbReference>
<dbReference type="CDD" id="cd00130">
    <property type="entry name" value="PAS"/>
    <property type="match status" value="1"/>
</dbReference>
<dbReference type="InterPro" id="IPR036097">
    <property type="entry name" value="HisK_dim/P_sf"/>
</dbReference>
<dbReference type="Gene3D" id="1.10.287.130">
    <property type="match status" value="1"/>
</dbReference>
<dbReference type="Pfam" id="PF02518">
    <property type="entry name" value="HATPase_c"/>
    <property type="match status" value="1"/>
</dbReference>
<dbReference type="InterPro" id="IPR001610">
    <property type="entry name" value="PAC"/>
</dbReference>
<dbReference type="GO" id="GO:0005524">
    <property type="term" value="F:ATP binding"/>
    <property type="evidence" value="ECO:0007669"/>
    <property type="project" value="UniProtKB-KW"/>
</dbReference>
<feature type="domain" description="Histidine kinase" evidence="10">
    <location>
        <begin position="448"/>
        <end position="670"/>
    </location>
</feature>
<dbReference type="InterPro" id="IPR013655">
    <property type="entry name" value="PAS_fold_3"/>
</dbReference>
<dbReference type="SMART" id="SM00388">
    <property type="entry name" value="HisKA"/>
    <property type="match status" value="1"/>
</dbReference>
<dbReference type="InterPro" id="IPR036890">
    <property type="entry name" value="HATPase_C_sf"/>
</dbReference>
<dbReference type="RefSeq" id="WP_200390788.1">
    <property type="nucleotide sequence ID" value="NZ_JBHUJA010000024.1"/>
</dbReference>
<dbReference type="PROSITE" id="PS50112">
    <property type="entry name" value="PAS"/>
    <property type="match status" value="1"/>
</dbReference>
<dbReference type="Pfam" id="PF13185">
    <property type="entry name" value="GAF_2"/>
    <property type="match status" value="1"/>
</dbReference>
<keyword evidence="7" id="KW-0067">ATP-binding</keyword>
<reference evidence="14" key="1">
    <citation type="submission" date="2021-01" db="EMBL/GenBank/DDBJ databases">
        <title>Modified the classification status of verrucomicrobia.</title>
        <authorList>
            <person name="Feng X."/>
        </authorList>
    </citation>
    <scope>NUCLEOTIDE SEQUENCE</scope>
    <source>
        <strain evidence="14">KCTC 12986</strain>
    </source>
</reference>
<evidence type="ECO:0000256" key="9">
    <source>
        <dbReference type="PROSITE-ProRule" id="PRU00169"/>
    </source>
</evidence>
<dbReference type="Pfam" id="PF08447">
    <property type="entry name" value="PAS_3"/>
    <property type="match status" value="2"/>
</dbReference>
<dbReference type="CDD" id="cd00082">
    <property type="entry name" value="HisKA"/>
    <property type="match status" value="1"/>
</dbReference>
<comment type="catalytic activity">
    <reaction evidence="1">
        <text>ATP + protein L-histidine = ADP + protein N-phospho-L-histidine.</text>
        <dbReference type="EC" id="2.7.13.3"/>
    </reaction>
</comment>
<dbReference type="NCBIfam" id="TIGR00229">
    <property type="entry name" value="sensory_box"/>
    <property type="match status" value="1"/>
</dbReference>
<feature type="modified residue" description="4-aspartylphosphate" evidence="9">
    <location>
        <position position="741"/>
    </location>
</feature>
<dbReference type="PANTHER" id="PTHR43065:SF46">
    <property type="entry name" value="C4-DICARBOXYLATE TRANSPORT SENSOR PROTEIN DCTB"/>
    <property type="match status" value="1"/>
</dbReference>
<feature type="domain" description="PAC" evidence="13">
    <location>
        <begin position="383"/>
        <end position="435"/>
    </location>
</feature>
<dbReference type="SUPFAM" id="SSF55785">
    <property type="entry name" value="PYP-like sensor domain (PAS domain)"/>
    <property type="match status" value="2"/>
</dbReference>
<dbReference type="PROSITE" id="PS50110">
    <property type="entry name" value="RESPONSE_REGULATORY"/>
    <property type="match status" value="1"/>
</dbReference>